<dbReference type="RefSeq" id="WP_230476969.1">
    <property type="nucleotide sequence ID" value="NZ_CP072842.1"/>
</dbReference>
<feature type="chain" id="PRO_5047231414" evidence="1">
    <location>
        <begin position="22"/>
        <end position="313"/>
    </location>
</feature>
<organism evidence="2 3">
    <name type="scientific">Faecalibacter bovis</name>
    <dbReference type="NCBI Taxonomy" id="2898187"/>
    <lineage>
        <taxon>Bacteria</taxon>
        <taxon>Pseudomonadati</taxon>
        <taxon>Bacteroidota</taxon>
        <taxon>Flavobacteriia</taxon>
        <taxon>Flavobacteriales</taxon>
        <taxon>Weeksellaceae</taxon>
        <taxon>Faecalibacter</taxon>
    </lineage>
</organism>
<reference evidence="2 3" key="1">
    <citation type="journal article" date="2021" name="Int. J. Syst. Evol. Microbiol.">
        <title>Faecalibacter bovis sp. nov., isolated from cow faeces.</title>
        <authorList>
            <person name="Li F."/>
            <person name="Zhao W."/>
            <person name="Hong Q."/>
            <person name="Shao Q."/>
            <person name="Song J."/>
            <person name="Yang S."/>
        </authorList>
    </citation>
    <scope>NUCLEOTIDE SEQUENCE [LARGE SCALE GENOMIC DNA]</scope>
    <source>
        <strain evidence="2 3">ZY171143</strain>
    </source>
</reference>
<evidence type="ECO:0000256" key="1">
    <source>
        <dbReference type="SAM" id="SignalP"/>
    </source>
</evidence>
<protein>
    <submittedName>
        <fullName evidence="2">PorP/SprF family type IX secretion system membrane protein</fullName>
    </submittedName>
</protein>
<feature type="signal peptide" evidence="1">
    <location>
        <begin position="1"/>
        <end position="21"/>
    </location>
</feature>
<dbReference type="InterPro" id="IPR019861">
    <property type="entry name" value="PorP/SprF_Bacteroidetes"/>
</dbReference>
<dbReference type="EMBL" id="CP072842">
    <property type="protein sequence ID" value="QTV06325.1"/>
    <property type="molecule type" value="Genomic_DNA"/>
</dbReference>
<dbReference type="NCBIfam" id="TIGR03519">
    <property type="entry name" value="T9SS_PorP_fam"/>
    <property type="match status" value="1"/>
</dbReference>
<evidence type="ECO:0000313" key="2">
    <source>
        <dbReference type="EMBL" id="QTV06325.1"/>
    </source>
</evidence>
<gene>
    <name evidence="2" type="ORF">J9309_03045</name>
</gene>
<reference evidence="3" key="2">
    <citation type="submission" date="2021-04" db="EMBL/GenBank/DDBJ databases">
        <title>Taxonomy of Flavobacteriaceae bacterium ZY171143.</title>
        <authorList>
            <person name="Li F."/>
        </authorList>
    </citation>
    <scope>NUCLEOTIDE SEQUENCE [LARGE SCALE GENOMIC DNA]</scope>
    <source>
        <strain evidence="3">ZY171143</strain>
    </source>
</reference>
<accession>A0ABX7XEI7</accession>
<evidence type="ECO:0000313" key="3">
    <source>
        <dbReference type="Proteomes" id="UP000672011"/>
    </source>
</evidence>
<sequence>MKKIKHVLSVLTIFAASAAFAQSSLPFDEQYFTSEKFLINPAFAGITDDIAFKVSHRRQWDNLPNSPETTIASLHGVVVDRLAVGAYFMKDRNGNTSTNTFNLAAAYHIPIGEFENRQDGQFSFGSSLSFAGIRFDGQPEDLNDPVYMDQSTVFVPYLNLGASVQYKGWTLAASVLDIPLSYNSPMVNELEPSPMFYYGMLGKRLNISSNFELEPMVAYRMNEESESRLDANLRAKFRVNENAVWVGANYRTDFWGDNNQATAISPAVGAEIGRFNVGASYNIGLSDISNEGNNGFSISVGYNIENFFSPNHQ</sequence>
<name>A0ABX7XEI7_9FLAO</name>
<proteinExistence type="predicted"/>
<keyword evidence="3" id="KW-1185">Reference proteome</keyword>
<keyword evidence="1" id="KW-0732">Signal</keyword>
<dbReference type="Proteomes" id="UP000672011">
    <property type="component" value="Chromosome"/>
</dbReference>
<dbReference type="Pfam" id="PF11751">
    <property type="entry name" value="PorP_SprF"/>
    <property type="match status" value="1"/>
</dbReference>